<dbReference type="EMBL" id="CAJOBJ010140990">
    <property type="protein sequence ID" value="CAF4762831.1"/>
    <property type="molecule type" value="Genomic_DNA"/>
</dbReference>
<accession>A0A8S2ZYW9</accession>
<feature type="region of interest" description="Disordered" evidence="1">
    <location>
        <begin position="1"/>
        <end position="43"/>
    </location>
</feature>
<feature type="non-terminal residue" evidence="2">
    <location>
        <position position="61"/>
    </location>
</feature>
<proteinExistence type="predicted"/>
<feature type="compositionally biased region" description="Low complexity" evidence="1">
    <location>
        <begin position="23"/>
        <end position="32"/>
    </location>
</feature>
<reference evidence="2" key="1">
    <citation type="submission" date="2021-02" db="EMBL/GenBank/DDBJ databases">
        <authorList>
            <person name="Nowell W R."/>
        </authorList>
    </citation>
    <scope>NUCLEOTIDE SEQUENCE</scope>
</reference>
<evidence type="ECO:0000313" key="4">
    <source>
        <dbReference type="Proteomes" id="UP000681967"/>
    </source>
</evidence>
<feature type="non-terminal residue" evidence="2">
    <location>
        <position position="1"/>
    </location>
</feature>
<comment type="caution">
    <text evidence="2">The sequence shown here is derived from an EMBL/GenBank/DDBJ whole genome shotgun (WGS) entry which is preliminary data.</text>
</comment>
<feature type="compositionally biased region" description="Low complexity" evidence="1">
    <location>
        <begin position="1"/>
        <end position="16"/>
    </location>
</feature>
<evidence type="ECO:0000313" key="3">
    <source>
        <dbReference type="EMBL" id="CAF4762831.1"/>
    </source>
</evidence>
<organism evidence="2 4">
    <name type="scientific">Rotaria magnacalcarata</name>
    <dbReference type="NCBI Taxonomy" id="392030"/>
    <lineage>
        <taxon>Eukaryota</taxon>
        <taxon>Metazoa</taxon>
        <taxon>Spiralia</taxon>
        <taxon>Gnathifera</taxon>
        <taxon>Rotifera</taxon>
        <taxon>Eurotatoria</taxon>
        <taxon>Bdelloidea</taxon>
        <taxon>Philodinida</taxon>
        <taxon>Philodinidae</taxon>
        <taxon>Rotaria</taxon>
    </lineage>
</organism>
<gene>
    <name evidence="2" type="ORF">BYL167_LOCUS43431</name>
    <name evidence="3" type="ORF">GIL414_LOCUS45622</name>
</gene>
<protein>
    <submittedName>
        <fullName evidence="2">Uncharacterized protein</fullName>
    </submittedName>
</protein>
<sequence length="61" mass="6365">PAVSTAIGAASTTTSSDRLRQVASNTQSSASKSAKKTIKTAKRSSMLPTVDELWINGQCPK</sequence>
<name>A0A8S2ZYW9_9BILA</name>
<dbReference type="Proteomes" id="UP000681967">
    <property type="component" value="Unassembled WGS sequence"/>
</dbReference>
<dbReference type="AlphaFoldDB" id="A0A8S2ZYW9"/>
<evidence type="ECO:0000256" key="1">
    <source>
        <dbReference type="SAM" id="MobiDB-lite"/>
    </source>
</evidence>
<feature type="compositionally biased region" description="Basic residues" evidence="1">
    <location>
        <begin position="33"/>
        <end position="42"/>
    </location>
</feature>
<dbReference type="EMBL" id="CAJOBH010115521">
    <property type="protein sequence ID" value="CAF4683676.1"/>
    <property type="molecule type" value="Genomic_DNA"/>
</dbReference>
<evidence type="ECO:0000313" key="2">
    <source>
        <dbReference type="EMBL" id="CAF4683676.1"/>
    </source>
</evidence>
<dbReference type="Proteomes" id="UP000681720">
    <property type="component" value="Unassembled WGS sequence"/>
</dbReference>